<dbReference type="Proteomes" id="UP001272242">
    <property type="component" value="Unassembled WGS sequence"/>
</dbReference>
<name>A0ABU5ETX1_9BACT</name>
<sequence length="125" mass="13151">MRLEYLPEGSPDCPLIRLFDFVPAEAAALGAAASALAAGQLERVAVHELPGVAPVGGCELVFRLRGRDRAVVRVGPAAFEYRLTADTWDNVAGLIEPFAAGADGHQWLAEAPGQVSLLLSASGQW</sequence>
<proteinExistence type="predicted"/>
<reference evidence="2" key="1">
    <citation type="journal article" date="2023" name="Mar. Drugs">
        <title>Gemmata algarum, a Novel Planctomycete Isolated from an Algal Mat, Displays Antimicrobial Activity.</title>
        <authorList>
            <person name="Kumar G."/>
            <person name="Kallscheuer N."/>
            <person name="Kashif M."/>
            <person name="Ahamad S."/>
            <person name="Jagadeeshwari U."/>
            <person name="Pannikurungottu S."/>
            <person name="Haufschild T."/>
            <person name="Kabuu M."/>
            <person name="Sasikala C."/>
            <person name="Jogler C."/>
            <person name="Ramana C."/>
        </authorList>
    </citation>
    <scope>NUCLEOTIDE SEQUENCE [LARGE SCALE GENOMIC DNA]</scope>
    <source>
        <strain evidence="2">JC673</strain>
    </source>
</reference>
<accession>A0ABU5ETX1</accession>
<gene>
    <name evidence="1" type="ORF">R5W23_005661</name>
</gene>
<evidence type="ECO:0000313" key="1">
    <source>
        <dbReference type="EMBL" id="MDY3558541.1"/>
    </source>
</evidence>
<dbReference type="RefSeq" id="WP_320685447.1">
    <property type="nucleotide sequence ID" value="NZ_JAXBLV010000034.1"/>
</dbReference>
<evidence type="ECO:0000313" key="2">
    <source>
        <dbReference type="Proteomes" id="UP001272242"/>
    </source>
</evidence>
<keyword evidence="2" id="KW-1185">Reference proteome</keyword>
<dbReference type="EMBL" id="JAXBLV010000034">
    <property type="protein sequence ID" value="MDY3558541.1"/>
    <property type="molecule type" value="Genomic_DNA"/>
</dbReference>
<comment type="caution">
    <text evidence="1">The sequence shown here is derived from an EMBL/GenBank/DDBJ whole genome shotgun (WGS) entry which is preliminary data.</text>
</comment>
<organism evidence="1 2">
    <name type="scientific">Gemmata algarum</name>
    <dbReference type="NCBI Taxonomy" id="2975278"/>
    <lineage>
        <taxon>Bacteria</taxon>
        <taxon>Pseudomonadati</taxon>
        <taxon>Planctomycetota</taxon>
        <taxon>Planctomycetia</taxon>
        <taxon>Gemmatales</taxon>
        <taxon>Gemmataceae</taxon>
        <taxon>Gemmata</taxon>
    </lineage>
</organism>
<protein>
    <submittedName>
        <fullName evidence="1">Uncharacterized protein</fullName>
    </submittedName>
</protein>